<reference evidence="1" key="1">
    <citation type="submission" date="2022-02" db="EMBL/GenBank/DDBJ databases">
        <title>Crop Bioprotection Bacillus Genome Sequencing.</title>
        <authorList>
            <person name="Dunlap C."/>
        </authorList>
    </citation>
    <scope>NUCLEOTIDE SEQUENCE</scope>
    <source>
        <strain evidence="1">T20C14</strain>
    </source>
</reference>
<dbReference type="Proteomes" id="UP001066455">
    <property type="component" value="Unassembled WGS sequence"/>
</dbReference>
<organism evidence="1 2">
    <name type="scientific">Bacillus haynesii</name>
    <dbReference type="NCBI Taxonomy" id="1925021"/>
    <lineage>
        <taxon>Bacteria</taxon>
        <taxon>Bacillati</taxon>
        <taxon>Bacillota</taxon>
        <taxon>Bacilli</taxon>
        <taxon>Bacillales</taxon>
        <taxon>Bacillaceae</taxon>
        <taxon>Bacillus</taxon>
    </lineage>
</organism>
<name>A0AA90J972_9BACI</name>
<feature type="non-terminal residue" evidence="1">
    <location>
        <position position="171"/>
    </location>
</feature>
<dbReference type="RefSeq" id="WP_268296767.1">
    <property type="nucleotide sequence ID" value="NZ_JALAKS010000008.1"/>
</dbReference>
<dbReference type="Gene3D" id="2.60.120.260">
    <property type="entry name" value="Galactose-binding domain-like"/>
    <property type="match status" value="1"/>
</dbReference>
<dbReference type="EMBL" id="JALAXI010000018">
    <property type="protein sequence ID" value="MCY9282084.1"/>
    <property type="molecule type" value="Genomic_DNA"/>
</dbReference>
<evidence type="ECO:0000313" key="1">
    <source>
        <dbReference type="EMBL" id="MCY9282084.1"/>
    </source>
</evidence>
<proteinExistence type="predicted"/>
<protein>
    <submittedName>
        <fullName evidence="1">NTTRR-F1 domain</fullName>
    </submittedName>
</protein>
<dbReference type="AlphaFoldDB" id="A0AA90J972"/>
<dbReference type="NCBIfam" id="NF033675">
    <property type="entry name" value="NTTRR-F1"/>
    <property type="match status" value="1"/>
</dbReference>
<comment type="caution">
    <text evidence="1">The sequence shown here is derived from an EMBL/GenBank/DDBJ whole genome shotgun (WGS) entry which is preliminary data.</text>
</comment>
<gene>
    <name evidence="1" type="ORF">MOE73_18665</name>
</gene>
<evidence type="ECO:0000313" key="2">
    <source>
        <dbReference type="Proteomes" id="UP001066455"/>
    </source>
</evidence>
<sequence length="171" mass="17708">MSIQNAVMNGGFETGTFSPWVGVNASVTSQFSHSGFFSARFLGGTVTSYIAQFVPARAGEGSEFLVSLAREGFLPAPSVTIQVTYFDSQFNFLEYGLFAIVPSSRIPAAENGTWLEVYQTTSPAPPGTTQAFILINNIPQAGTASVLVDDVALLSVEGGGGPTGATGATGP</sequence>
<accession>A0AA90J972</accession>